<dbReference type="Gene3D" id="1.10.287.470">
    <property type="entry name" value="Helix hairpin bin"/>
    <property type="match status" value="1"/>
</dbReference>
<protein>
    <recommendedName>
        <fullName evidence="6">CzcB-like barrel-sandwich hybrid domain-containing protein</fullName>
    </recommendedName>
</protein>
<gene>
    <name evidence="7" type="ORF">A3G06_02620</name>
</gene>
<evidence type="ECO:0000259" key="6">
    <source>
        <dbReference type="Pfam" id="PF25973"/>
    </source>
</evidence>
<dbReference type="Gene3D" id="2.40.420.20">
    <property type="match status" value="1"/>
</dbReference>
<organism evidence="7 8">
    <name type="scientific">Candidatus Nomurabacteria bacterium RIFCSPLOWO2_12_FULL_46_14</name>
    <dbReference type="NCBI Taxonomy" id="1801797"/>
    <lineage>
        <taxon>Bacteria</taxon>
        <taxon>Candidatus Nomuraibacteriota</taxon>
    </lineage>
</organism>
<dbReference type="GO" id="GO:0022857">
    <property type="term" value="F:transmembrane transporter activity"/>
    <property type="evidence" value="ECO:0007669"/>
    <property type="project" value="InterPro"/>
</dbReference>
<keyword evidence="5" id="KW-0472">Membrane</keyword>
<evidence type="ECO:0000256" key="4">
    <source>
        <dbReference type="SAM" id="Coils"/>
    </source>
</evidence>
<feature type="transmembrane region" description="Helical" evidence="5">
    <location>
        <begin position="20"/>
        <end position="38"/>
    </location>
</feature>
<dbReference type="Gene3D" id="2.40.30.170">
    <property type="match status" value="1"/>
</dbReference>
<dbReference type="InterPro" id="IPR058647">
    <property type="entry name" value="BSH_CzcB-like"/>
</dbReference>
<dbReference type="EMBL" id="MFVV01000040">
    <property type="protein sequence ID" value="OGJ02564.1"/>
    <property type="molecule type" value="Genomic_DNA"/>
</dbReference>
<comment type="caution">
    <text evidence="7">The sequence shown here is derived from an EMBL/GenBank/DDBJ whole genome shotgun (WGS) entry which is preliminary data.</text>
</comment>
<dbReference type="GO" id="GO:0016020">
    <property type="term" value="C:membrane"/>
    <property type="evidence" value="ECO:0007669"/>
    <property type="project" value="InterPro"/>
</dbReference>
<reference evidence="7 8" key="1">
    <citation type="journal article" date="2016" name="Nat. Commun.">
        <title>Thousands of microbial genomes shed light on interconnected biogeochemical processes in an aquifer system.</title>
        <authorList>
            <person name="Anantharaman K."/>
            <person name="Brown C.T."/>
            <person name="Hug L.A."/>
            <person name="Sharon I."/>
            <person name="Castelle C.J."/>
            <person name="Probst A.J."/>
            <person name="Thomas B.C."/>
            <person name="Singh A."/>
            <person name="Wilkins M.J."/>
            <person name="Karaoz U."/>
            <person name="Brodie E.L."/>
            <person name="Williams K.H."/>
            <person name="Hubbard S.S."/>
            <person name="Banfield J.F."/>
        </authorList>
    </citation>
    <scope>NUCLEOTIDE SEQUENCE [LARGE SCALE GENOMIC DNA]</scope>
</reference>
<evidence type="ECO:0000256" key="5">
    <source>
        <dbReference type="SAM" id="Phobius"/>
    </source>
</evidence>
<dbReference type="SUPFAM" id="SSF111369">
    <property type="entry name" value="HlyD-like secretion proteins"/>
    <property type="match status" value="2"/>
</dbReference>
<comment type="similarity">
    <text evidence="2">Belongs to the membrane fusion protein (MFP) (TC 8.A.1) family.</text>
</comment>
<comment type="subcellular location">
    <subcellularLocation>
        <location evidence="1">Cell envelope</location>
    </subcellularLocation>
</comment>
<dbReference type="PANTHER" id="PTHR32347:SF23">
    <property type="entry name" value="BLL5650 PROTEIN"/>
    <property type="match status" value="1"/>
</dbReference>
<name>A0A1F6Y849_9BACT</name>
<proteinExistence type="inferred from homology"/>
<dbReference type="InterPro" id="IPR006143">
    <property type="entry name" value="RND_pump_MFP"/>
</dbReference>
<dbReference type="STRING" id="1801797.A3G06_02620"/>
<dbReference type="PANTHER" id="PTHR32347">
    <property type="entry name" value="EFFLUX SYSTEM COMPONENT YKNX-RELATED"/>
    <property type="match status" value="1"/>
</dbReference>
<sequence length="516" mass="54842">MKKLKTLIKRVRGWSLKKKIFYGILLVILVFAGIKIFTPPDNSKNIITDTVKRLDLKATVLATGQVVSATDLDLSFQQSGIVRTLKVKVGDKVVAGQVLATLDQSNELAALTQARGTVAAARAKYEKILAGSSNEEIELAKVALANAKNDYERVKSQQKTLVANAYKNLLNSTPEATPVTPADNYTAPTISGSYNLDKEGDIFISTYSTGGGEKFNLAGLLDGSGTVSTTAAQPVGNSGLYIKFPTSSAITAWKISLPNLAAADYITNLNAYHSALRTEEQALGGAEAMIDQRNAELALKQASARPADIEAAQADILGAQGILEAAAANLEHTILRAPESGTITKIEIKLGELAQALAKIMVLEDVNNLYLEANINEVNIKEIKIGAPIDLTFDALGPEIFLQGKVLEIEPSSSLVGGVVNYKITGSVEGEVKLLPGMTANMTILASEKKNVLAVPARAVIIGHDGGKIIRLVTEREKKTYEEVPIQTGLEADGGLVEILSGALQEGDEVVLAIKK</sequence>
<dbReference type="Proteomes" id="UP000176192">
    <property type="component" value="Unassembled WGS sequence"/>
</dbReference>
<dbReference type="NCBIfam" id="TIGR01730">
    <property type="entry name" value="RND_mfp"/>
    <property type="match status" value="1"/>
</dbReference>
<dbReference type="Pfam" id="PF25973">
    <property type="entry name" value="BSH_CzcB"/>
    <property type="match status" value="1"/>
</dbReference>
<evidence type="ECO:0000256" key="3">
    <source>
        <dbReference type="ARBA" id="ARBA00023054"/>
    </source>
</evidence>
<dbReference type="InterPro" id="IPR050465">
    <property type="entry name" value="UPF0194_transport"/>
</dbReference>
<feature type="domain" description="CzcB-like barrel-sandwich hybrid" evidence="6">
    <location>
        <begin position="79"/>
        <end position="364"/>
    </location>
</feature>
<keyword evidence="3 4" id="KW-0175">Coiled coil</keyword>
<dbReference type="Gene3D" id="2.40.50.100">
    <property type="match status" value="2"/>
</dbReference>
<dbReference type="AlphaFoldDB" id="A0A1F6Y849"/>
<feature type="coiled-coil region" evidence="4">
    <location>
        <begin position="137"/>
        <end position="164"/>
    </location>
</feature>
<evidence type="ECO:0000256" key="2">
    <source>
        <dbReference type="ARBA" id="ARBA00009477"/>
    </source>
</evidence>
<evidence type="ECO:0000256" key="1">
    <source>
        <dbReference type="ARBA" id="ARBA00004196"/>
    </source>
</evidence>
<evidence type="ECO:0000313" key="7">
    <source>
        <dbReference type="EMBL" id="OGJ02564.1"/>
    </source>
</evidence>
<accession>A0A1F6Y849</accession>
<keyword evidence="5" id="KW-0812">Transmembrane</keyword>
<dbReference type="GO" id="GO:0030313">
    <property type="term" value="C:cell envelope"/>
    <property type="evidence" value="ECO:0007669"/>
    <property type="project" value="UniProtKB-SubCell"/>
</dbReference>
<evidence type="ECO:0000313" key="8">
    <source>
        <dbReference type="Proteomes" id="UP000176192"/>
    </source>
</evidence>
<keyword evidence="5" id="KW-1133">Transmembrane helix</keyword>